<sequence>MNEVVQLGTVPRSKIPNSIYSKASSYFNALAELQLSHLISQRNDFVDSEDDCRRKFMARLLFRRLVQDRRLREKWLCHERASLWWTGNLPIKPQSNFLTHPIWRLLVKKPEYWSQGLEDWCTQYDKRLETFLQEMNDCEDEAIRAGQLMETQRLSGPMRDSWKSGDFWIMYAARNNFAFDSVYWGKIDQRFFGSTQSLDPDNAWK</sequence>
<evidence type="ECO:0000313" key="1">
    <source>
        <dbReference type="EMBL" id="KAF9889267.1"/>
    </source>
</evidence>
<name>A0AAD4CMZ4_ASPNN</name>
<dbReference type="Proteomes" id="UP001194746">
    <property type="component" value="Unassembled WGS sequence"/>
</dbReference>
<organism evidence="1 2">
    <name type="scientific">Aspergillus nanangensis</name>
    <dbReference type="NCBI Taxonomy" id="2582783"/>
    <lineage>
        <taxon>Eukaryota</taxon>
        <taxon>Fungi</taxon>
        <taxon>Dikarya</taxon>
        <taxon>Ascomycota</taxon>
        <taxon>Pezizomycotina</taxon>
        <taxon>Eurotiomycetes</taxon>
        <taxon>Eurotiomycetidae</taxon>
        <taxon>Eurotiales</taxon>
        <taxon>Aspergillaceae</taxon>
        <taxon>Aspergillus</taxon>
        <taxon>Aspergillus subgen. Circumdati</taxon>
    </lineage>
</organism>
<proteinExistence type="predicted"/>
<reference evidence="1" key="2">
    <citation type="submission" date="2020-02" db="EMBL/GenBank/DDBJ databases">
        <authorList>
            <person name="Gilchrist C.L.M."/>
            <person name="Chooi Y.-H."/>
        </authorList>
    </citation>
    <scope>NUCLEOTIDE SEQUENCE</scope>
    <source>
        <strain evidence="1">MST-FP2251</strain>
    </source>
</reference>
<protein>
    <submittedName>
        <fullName evidence="1">Uncharacterized protein</fullName>
    </submittedName>
</protein>
<gene>
    <name evidence="1" type="ORF">FE257_007580</name>
</gene>
<dbReference type="AlphaFoldDB" id="A0AAD4CMZ4"/>
<evidence type="ECO:0000313" key="2">
    <source>
        <dbReference type="Proteomes" id="UP001194746"/>
    </source>
</evidence>
<reference evidence="1" key="1">
    <citation type="journal article" date="2019" name="Beilstein J. Org. Chem.">
        <title>Nanangenines: drimane sesquiterpenoids as the dominant metabolite cohort of a novel Australian fungus, Aspergillus nanangensis.</title>
        <authorList>
            <person name="Lacey H.J."/>
            <person name="Gilchrist C.L.M."/>
            <person name="Crombie A."/>
            <person name="Kalaitzis J.A."/>
            <person name="Vuong D."/>
            <person name="Rutledge P.J."/>
            <person name="Turner P."/>
            <person name="Pitt J.I."/>
            <person name="Lacey E."/>
            <person name="Chooi Y.H."/>
            <person name="Piggott A.M."/>
        </authorList>
    </citation>
    <scope>NUCLEOTIDE SEQUENCE</scope>
    <source>
        <strain evidence="1">MST-FP2251</strain>
    </source>
</reference>
<accession>A0AAD4CMZ4</accession>
<keyword evidence="2" id="KW-1185">Reference proteome</keyword>
<dbReference type="EMBL" id="VCAU01000038">
    <property type="protein sequence ID" value="KAF9889267.1"/>
    <property type="molecule type" value="Genomic_DNA"/>
</dbReference>
<comment type="caution">
    <text evidence="1">The sequence shown here is derived from an EMBL/GenBank/DDBJ whole genome shotgun (WGS) entry which is preliminary data.</text>
</comment>